<feature type="transmembrane region" description="Helical" evidence="4">
    <location>
        <begin position="117"/>
        <end position="136"/>
    </location>
</feature>
<dbReference type="PANTHER" id="PTHR43004:SF13">
    <property type="entry name" value="FAD-BINDING DOMAIN-CONTAINING PROTEIN-RELATED"/>
    <property type="match status" value="1"/>
</dbReference>
<organism evidence="6 7">
    <name type="scientific">Aspergillus novoparasiticus</name>
    <dbReference type="NCBI Taxonomy" id="986946"/>
    <lineage>
        <taxon>Eukaryota</taxon>
        <taxon>Fungi</taxon>
        <taxon>Dikarya</taxon>
        <taxon>Ascomycota</taxon>
        <taxon>Pezizomycotina</taxon>
        <taxon>Eurotiomycetes</taxon>
        <taxon>Eurotiomycetidae</taxon>
        <taxon>Eurotiales</taxon>
        <taxon>Aspergillaceae</taxon>
        <taxon>Aspergillus</taxon>
        <taxon>Aspergillus subgen. Circumdati</taxon>
    </lineage>
</organism>
<dbReference type="Gene3D" id="3.50.50.60">
    <property type="entry name" value="FAD/NAD(P)-binding domain"/>
    <property type="match status" value="1"/>
</dbReference>
<evidence type="ECO:0000313" key="6">
    <source>
        <dbReference type="EMBL" id="KAB8216980.1"/>
    </source>
</evidence>
<evidence type="ECO:0000259" key="5">
    <source>
        <dbReference type="Pfam" id="PF01494"/>
    </source>
</evidence>
<keyword evidence="2" id="KW-0274">FAD</keyword>
<evidence type="ECO:0000256" key="4">
    <source>
        <dbReference type="SAM" id="Phobius"/>
    </source>
</evidence>
<dbReference type="PANTHER" id="PTHR43004">
    <property type="entry name" value="TRK SYSTEM POTASSIUM UPTAKE PROTEIN"/>
    <property type="match status" value="1"/>
</dbReference>
<evidence type="ECO:0000256" key="1">
    <source>
        <dbReference type="ARBA" id="ARBA00022630"/>
    </source>
</evidence>
<name>A0A5N6EKR0_9EURO</name>
<dbReference type="AlphaFoldDB" id="A0A5N6EKR0"/>
<dbReference type="Proteomes" id="UP000326799">
    <property type="component" value="Unassembled WGS sequence"/>
</dbReference>
<dbReference type="InterPro" id="IPR050641">
    <property type="entry name" value="RIFMO-like"/>
</dbReference>
<dbReference type="GO" id="GO:0071949">
    <property type="term" value="F:FAD binding"/>
    <property type="evidence" value="ECO:0007669"/>
    <property type="project" value="InterPro"/>
</dbReference>
<dbReference type="GO" id="GO:0016709">
    <property type="term" value="F:oxidoreductase activity, acting on paired donors, with incorporation or reduction of molecular oxygen, NAD(P)H as one donor, and incorporation of one atom of oxygen"/>
    <property type="evidence" value="ECO:0007669"/>
    <property type="project" value="UniProtKB-ARBA"/>
</dbReference>
<gene>
    <name evidence="6" type="ORF">BDV33DRAFT_206875</name>
</gene>
<keyword evidence="1" id="KW-0285">Flavoprotein</keyword>
<evidence type="ECO:0000256" key="2">
    <source>
        <dbReference type="ARBA" id="ARBA00022827"/>
    </source>
</evidence>
<dbReference type="InterPro" id="IPR036188">
    <property type="entry name" value="FAD/NAD-bd_sf"/>
</dbReference>
<protein>
    <recommendedName>
        <fullName evidence="5">FAD-binding domain-containing protein</fullName>
    </recommendedName>
</protein>
<sequence>MPGRDTTTPWKAHDESALLPSFSTSPCGLEGSTHKDPGQVEILVHSRDESLEEPPGLHRGTSLSSRSMLIAPCKGEVARPTGPANLFNRYVFARAWIAYAILTAMVTVISVQDAKANPVVVIGAGPVGLFTALLLAQKGIKVILYESQSGINQSPRAVAYFPAVLEELSKAGILEAVIAAGEKNQDGCDWRDKDGKIITGIDPPPENPHYAVMLSQPEFCEVVMDALLKTCNADVRFNHKFLDLQQRDGFVEYCVENKASNKRVQGKCQYLVGADGGRSMVRRSLGLELEGYTWESILFIAVNFEYGLSELGWKAANFIVDPEDWGIIVKRGKGKSWRLATGIRVADATLDRTNTLDEATVDVVKKRLCHLLPGDTSRIEYGAIAPYVVHQRCASSFVQGNVSLAGDAAHLNNPVGGLGLTTGLLDAAHLAGSLCQVLTEGASAEWLASYAKTRRRIFRESTNPITTANLLRLQSQRAEDVKKRSEFFENISNQRDLATILQVGLPDFALTSTSNTKFDTYHEVTWFISVTKPEGWATEKFTHEYKTIHAGMTRRGKEHGSPLQGYIQLSNTNRTMRGGVRPDWDYVTCLTFPNMFLIHAGFQDPGYRATAGAHIFCRLDQQGCLAKQVARLSRSEGKKNDTGTITRALLFHERNNAMDDDCQDWFHSRADRMISTIDDDENLVEYVLWQDMTPKNLDHFFNDTQFSGGSWHNYKAVEAFDFADEAAATSFLDRRSDWITENDTRRITVVIGERDDILRG</sequence>
<reference evidence="6 7" key="1">
    <citation type="submission" date="2019-04" db="EMBL/GenBank/DDBJ databases">
        <title>Fungal friends and foes A comparative genomics study of 23 Aspergillus species from section Flavi.</title>
        <authorList>
            <consortium name="DOE Joint Genome Institute"/>
            <person name="Kjaerbolling I."/>
            <person name="Vesth T.C."/>
            <person name="Frisvad J.C."/>
            <person name="Nybo J.L."/>
            <person name="Theobald S."/>
            <person name="Kildgaard S."/>
            <person name="Petersen T.I."/>
            <person name="Kuo A."/>
            <person name="Sato A."/>
            <person name="Lyhne E.K."/>
            <person name="Kogle M.E."/>
            <person name="Wiebenga A."/>
            <person name="Kun R.S."/>
            <person name="Lubbers R.J."/>
            <person name="Makela M.R."/>
            <person name="Barry K."/>
            <person name="Chovatia M."/>
            <person name="Clum A."/>
            <person name="Daum C."/>
            <person name="Haridas S."/>
            <person name="He G."/>
            <person name="LaButti K."/>
            <person name="Lipzen A."/>
            <person name="Mondo S."/>
            <person name="Pangilinan J."/>
            <person name="Riley R."/>
            <person name="Salamov A."/>
            <person name="Simmons B.A."/>
            <person name="Magnuson J.K."/>
            <person name="Henrissat B."/>
            <person name="Mortensen U.H."/>
            <person name="Larsen T.O."/>
            <person name="De vries R.P."/>
            <person name="Grigoriev I.V."/>
            <person name="Machida M."/>
            <person name="Baker S.E."/>
            <person name="Andersen M.R."/>
        </authorList>
    </citation>
    <scope>NUCLEOTIDE SEQUENCE [LARGE SCALE GENOMIC DNA]</scope>
    <source>
        <strain evidence="6 7">CBS 126849</strain>
    </source>
</reference>
<dbReference type="Gene3D" id="3.30.9.10">
    <property type="entry name" value="D-Amino Acid Oxidase, subunit A, domain 2"/>
    <property type="match status" value="1"/>
</dbReference>
<dbReference type="EMBL" id="ML733471">
    <property type="protein sequence ID" value="KAB8216980.1"/>
    <property type="molecule type" value="Genomic_DNA"/>
</dbReference>
<dbReference type="InterPro" id="IPR002938">
    <property type="entry name" value="FAD-bd"/>
</dbReference>
<dbReference type="Pfam" id="PF01494">
    <property type="entry name" value="FAD_binding_3"/>
    <property type="match status" value="1"/>
</dbReference>
<evidence type="ECO:0000256" key="3">
    <source>
        <dbReference type="ARBA" id="ARBA00023002"/>
    </source>
</evidence>
<dbReference type="SUPFAM" id="SSF51905">
    <property type="entry name" value="FAD/NAD(P)-binding domain"/>
    <property type="match status" value="1"/>
</dbReference>
<keyword evidence="4" id="KW-0472">Membrane</keyword>
<keyword evidence="7" id="KW-1185">Reference proteome</keyword>
<dbReference type="PRINTS" id="PR00420">
    <property type="entry name" value="RNGMNOXGNASE"/>
</dbReference>
<keyword evidence="4" id="KW-0812">Transmembrane</keyword>
<proteinExistence type="predicted"/>
<evidence type="ECO:0000313" key="7">
    <source>
        <dbReference type="Proteomes" id="UP000326799"/>
    </source>
</evidence>
<keyword evidence="3" id="KW-0560">Oxidoreductase</keyword>
<feature type="domain" description="FAD-binding" evidence="5">
    <location>
        <begin position="118"/>
        <end position="459"/>
    </location>
</feature>
<feature type="transmembrane region" description="Helical" evidence="4">
    <location>
        <begin position="91"/>
        <end position="111"/>
    </location>
</feature>
<accession>A0A5N6EKR0</accession>
<keyword evidence="4" id="KW-1133">Transmembrane helix</keyword>